<feature type="transmembrane region" description="Helical" evidence="6">
    <location>
        <begin position="155"/>
        <end position="174"/>
    </location>
</feature>
<feature type="compositionally biased region" description="Polar residues" evidence="5">
    <location>
        <begin position="12"/>
        <end position="41"/>
    </location>
</feature>
<evidence type="ECO:0000313" key="7">
    <source>
        <dbReference type="EMBL" id="EME83939.1"/>
    </source>
</evidence>
<dbReference type="PANTHER" id="PTHR10924:SF6">
    <property type="entry name" value="SOLUTE CARRIER FAMILY 49 MEMBER A3"/>
    <property type="match status" value="1"/>
</dbReference>
<evidence type="ECO:0008006" key="9">
    <source>
        <dbReference type="Google" id="ProtNLM"/>
    </source>
</evidence>
<dbReference type="GeneID" id="19331585"/>
<dbReference type="InterPro" id="IPR049680">
    <property type="entry name" value="FLVCR1-2_SLC49-like"/>
</dbReference>
<feature type="transmembrane region" description="Helical" evidence="6">
    <location>
        <begin position="365"/>
        <end position="385"/>
    </location>
</feature>
<dbReference type="eggNOG" id="KOG2563">
    <property type="taxonomic scope" value="Eukaryota"/>
</dbReference>
<feature type="transmembrane region" description="Helical" evidence="6">
    <location>
        <begin position="391"/>
        <end position="415"/>
    </location>
</feature>
<feature type="transmembrane region" description="Helical" evidence="6">
    <location>
        <begin position="126"/>
        <end position="148"/>
    </location>
</feature>
<dbReference type="Pfam" id="PF07690">
    <property type="entry name" value="MFS_1"/>
    <property type="match status" value="1"/>
</dbReference>
<evidence type="ECO:0000256" key="4">
    <source>
        <dbReference type="ARBA" id="ARBA00023136"/>
    </source>
</evidence>
<keyword evidence="8" id="KW-1185">Reference proteome</keyword>
<gene>
    <name evidence="7" type="ORF">MYCFIDRAFT_152217</name>
</gene>
<name>M2ZYB4_PSEFD</name>
<dbReference type="PANTHER" id="PTHR10924">
    <property type="entry name" value="MAJOR FACILITATOR SUPERFAMILY PROTEIN-RELATED"/>
    <property type="match status" value="1"/>
</dbReference>
<feature type="transmembrane region" description="Helical" evidence="6">
    <location>
        <begin position="466"/>
        <end position="486"/>
    </location>
</feature>
<evidence type="ECO:0000256" key="1">
    <source>
        <dbReference type="ARBA" id="ARBA00004141"/>
    </source>
</evidence>
<comment type="subcellular location">
    <subcellularLocation>
        <location evidence="1">Membrane</location>
        <topology evidence="1">Multi-pass membrane protein</topology>
    </subcellularLocation>
</comment>
<dbReference type="KEGG" id="pfj:MYCFIDRAFT_152217"/>
<dbReference type="HOGENOM" id="CLU_023132_2_1_1"/>
<evidence type="ECO:0000256" key="3">
    <source>
        <dbReference type="ARBA" id="ARBA00022989"/>
    </source>
</evidence>
<feature type="transmembrane region" description="Helical" evidence="6">
    <location>
        <begin position="180"/>
        <end position="200"/>
    </location>
</feature>
<feature type="transmembrane region" description="Helical" evidence="6">
    <location>
        <begin position="338"/>
        <end position="358"/>
    </location>
</feature>
<evidence type="ECO:0000256" key="2">
    <source>
        <dbReference type="ARBA" id="ARBA00022692"/>
    </source>
</evidence>
<protein>
    <recommendedName>
        <fullName evidence="9">Major facilitator superfamily (MFS) profile domain-containing protein</fullName>
    </recommendedName>
</protein>
<dbReference type="VEuPathDB" id="FungiDB:MYCFIDRAFT_152217"/>
<keyword evidence="3 6" id="KW-1133">Transmembrane helix</keyword>
<evidence type="ECO:0000313" key="8">
    <source>
        <dbReference type="Proteomes" id="UP000016932"/>
    </source>
</evidence>
<sequence length="507" mass="54516">MAQTDYIELDSRSSSVMSAISDNKQPSASHVSKGAHTTFSERYTDAPPSQEAAASSDRPGTADSLQQVTTCDSHAGRTIEYRVYKRRWLGLVQLVLLNIVVSWDWLTFAAVSETSSHYFRVSESAINWLSTGFLFAFAAAAPAVIWVLNHHGPKMSIVIASALVLVGNWIRYAGTRANNGYFGVVMFGQIVIGLAQPFVLAAPTRYSQTWFSDRGRVSATALASLANPFGGALGQLIGPFWAEDISGIPNMVLYTSIISTVAALPAILIPAKPPIPPSATAAAEKLDLRQAFRDLPRNGSFFLILIPFSVYVGCFNATSSLINQIFEPYGFSETDAGIAGALLIVVGLVASAVVSPIIDRTKAFLLAIKLLVPLIAVSYTILIFMPQTRKIAGPYVTCALLGATSFSLLPTALELLTIVTHPVSPEVSSVVGWVGGQMLGAVFIIIMDASQGSWIGEPPESLKSALVFQAVVSWIVVPFPMLLGVWKFRKVIIGNDIPDEVIRNYST</sequence>
<evidence type="ECO:0000256" key="6">
    <source>
        <dbReference type="SAM" id="Phobius"/>
    </source>
</evidence>
<keyword evidence="4 6" id="KW-0472">Membrane</keyword>
<dbReference type="GO" id="GO:0022857">
    <property type="term" value="F:transmembrane transporter activity"/>
    <property type="evidence" value="ECO:0007669"/>
    <property type="project" value="InterPro"/>
</dbReference>
<reference evidence="7 8" key="1">
    <citation type="journal article" date="2012" name="PLoS Pathog.">
        <title>Diverse lifestyles and strategies of plant pathogenesis encoded in the genomes of eighteen Dothideomycetes fungi.</title>
        <authorList>
            <person name="Ohm R.A."/>
            <person name="Feau N."/>
            <person name="Henrissat B."/>
            <person name="Schoch C.L."/>
            <person name="Horwitz B.A."/>
            <person name="Barry K.W."/>
            <person name="Condon B.J."/>
            <person name="Copeland A.C."/>
            <person name="Dhillon B."/>
            <person name="Glaser F."/>
            <person name="Hesse C.N."/>
            <person name="Kosti I."/>
            <person name="LaButti K."/>
            <person name="Lindquist E.A."/>
            <person name="Lucas S."/>
            <person name="Salamov A.A."/>
            <person name="Bradshaw R.E."/>
            <person name="Ciuffetti L."/>
            <person name="Hamelin R.C."/>
            <person name="Kema G.H.J."/>
            <person name="Lawrence C."/>
            <person name="Scott J.A."/>
            <person name="Spatafora J.W."/>
            <person name="Turgeon B.G."/>
            <person name="de Wit P.J.G.M."/>
            <person name="Zhong S."/>
            <person name="Goodwin S.B."/>
            <person name="Grigoriev I.V."/>
        </authorList>
    </citation>
    <scope>NUCLEOTIDE SEQUENCE [LARGE SCALE GENOMIC DNA]</scope>
    <source>
        <strain evidence="7 8">CIRAD86</strain>
    </source>
</reference>
<dbReference type="AlphaFoldDB" id="M2ZYB4"/>
<accession>M2ZYB4</accession>
<feature type="transmembrane region" description="Helical" evidence="6">
    <location>
        <begin position="248"/>
        <end position="269"/>
    </location>
</feature>
<dbReference type="SUPFAM" id="SSF103473">
    <property type="entry name" value="MFS general substrate transporter"/>
    <property type="match status" value="1"/>
</dbReference>
<dbReference type="Proteomes" id="UP000016932">
    <property type="component" value="Unassembled WGS sequence"/>
</dbReference>
<feature type="region of interest" description="Disordered" evidence="5">
    <location>
        <begin position="1"/>
        <end position="67"/>
    </location>
</feature>
<proteinExistence type="predicted"/>
<feature type="transmembrane region" description="Helical" evidence="6">
    <location>
        <begin position="221"/>
        <end position="242"/>
    </location>
</feature>
<dbReference type="EMBL" id="KB446557">
    <property type="protein sequence ID" value="EME83939.1"/>
    <property type="molecule type" value="Genomic_DNA"/>
</dbReference>
<dbReference type="GO" id="GO:0016020">
    <property type="term" value="C:membrane"/>
    <property type="evidence" value="ECO:0007669"/>
    <property type="project" value="UniProtKB-SubCell"/>
</dbReference>
<dbReference type="OrthoDB" id="422206at2759"/>
<dbReference type="InterPro" id="IPR011701">
    <property type="entry name" value="MFS"/>
</dbReference>
<feature type="transmembrane region" description="Helical" evidence="6">
    <location>
        <begin position="88"/>
        <end position="106"/>
    </location>
</feature>
<keyword evidence="2 6" id="KW-0812">Transmembrane</keyword>
<evidence type="ECO:0000256" key="5">
    <source>
        <dbReference type="SAM" id="MobiDB-lite"/>
    </source>
</evidence>
<dbReference type="Gene3D" id="1.20.1250.20">
    <property type="entry name" value="MFS general substrate transporter like domains"/>
    <property type="match status" value="2"/>
</dbReference>
<feature type="transmembrane region" description="Helical" evidence="6">
    <location>
        <begin position="427"/>
        <end position="446"/>
    </location>
</feature>
<feature type="transmembrane region" description="Helical" evidence="6">
    <location>
        <begin position="299"/>
        <end position="318"/>
    </location>
</feature>
<dbReference type="RefSeq" id="XP_007924563.1">
    <property type="nucleotide sequence ID" value="XM_007926372.1"/>
</dbReference>
<organism evidence="7 8">
    <name type="scientific">Pseudocercospora fijiensis (strain CIRAD86)</name>
    <name type="common">Black leaf streak disease fungus</name>
    <name type="synonym">Mycosphaerella fijiensis</name>
    <dbReference type="NCBI Taxonomy" id="383855"/>
    <lineage>
        <taxon>Eukaryota</taxon>
        <taxon>Fungi</taxon>
        <taxon>Dikarya</taxon>
        <taxon>Ascomycota</taxon>
        <taxon>Pezizomycotina</taxon>
        <taxon>Dothideomycetes</taxon>
        <taxon>Dothideomycetidae</taxon>
        <taxon>Mycosphaerellales</taxon>
        <taxon>Mycosphaerellaceae</taxon>
        <taxon>Pseudocercospora</taxon>
    </lineage>
</organism>
<dbReference type="InterPro" id="IPR036259">
    <property type="entry name" value="MFS_trans_sf"/>
</dbReference>